<dbReference type="PANTHER" id="PTHR43695:SF1">
    <property type="entry name" value="RHAMNOGALACTURONAN ACETYLESTERASE"/>
    <property type="match status" value="1"/>
</dbReference>
<dbReference type="EMBL" id="BAAAQF010000005">
    <property type="protein sequence ID" value="GAA1671007.1"/>
    <property type="molecule type" value="Genomic_DNA"/>
</dbReference>
<protein>
    <submittedName>
        <fullName evidence="5">Rhamnogalacturonan acetylesterase</fullName>
    </submittedName>
</protein>
<name>A0ABN2GGR9_9ACTN</name>
<dbReference type="InterPro" id="IPR037459">
    <property type="entry name" value="RhgT-like"/>
</dbReference>
<dbReference type="RefSeq" id="WP_344484211.1">
    <property type="nucleotide sequence ID" value="NZ_BAAAQF010000005.1"/>
</dbReference>
<keyword evidence="6" id="KW-1185">Reference proteome</keyword>
<feature type="region of interest" description="Disordered" evidence="3">
    <location>
        <begin position="1"/>
        <end position="24"/>
    </location>
</feature>
<proteinExistence type="inferred from homology"/>
<comment type="similarity">
    <text evidence="1">Belongs to the 'GDSL' lipolytic enzyme family.</text>
</comment>
<dbReference type="Proteomes" id="UP001499851">
    <property type="component" value="Unassembled WGS sequence"/>
</dbReference>
<dbReference type="PANTHER" id="PTHR43695">
    <property type="entry name" value="PUTATIVE (AFU_ORTHOLOGUE AFUA_2G17250)-RELATED"/>
    <property type="match status" value="1"/>
</dbReference>
<evidence type="ECO:0000256" key="2">
    <source>
        <dbReference type="ARBA" id="ARBA00022801"/>
    </source>
</evidence>
<organism evidence="5 6">
    <name type="scientific">Glycomyces endophyticus</name>
    <dbReference type="NCBI Taxonomy" id="480996"/>
    <lineage>
        <taxon>Bacteria</taxon>
        <taxon>Bacillati</taxon>
        <taxon>Actinomycetota</taxon>
        <taxon>Actinomycetes</taxon>
        <taxon>Glycomycetales</taxon>
        <taxon>Glycomycetaceae</taxon>
        <taxon>Glycomyces</taxon>
    </lineage>
</organism>
<accession>A0ABN2GGR9</accession>
<evidence type="ECO:0000256" key="1">
    <source>
        <dbReference type="ARBA" id="ARBA00008668"/>
    </source>
</evidence>
<comment type="caution">
    <text evidence="5">The sequence shown here is derived from an EMBL/GenBank/DDBJ whole genome shotgun (WGS) entry which is preliminary data.</text>
</comment>
<dbReference type="SUPFAM" id="SSF52266">
    <property type="entry name" value="SGNH hydrolase"/>
    <property type="match status" value="1"/>
</dbReference>
<feature type="domain" description="SGNH hydrolase-type esterase" evidence="4">
    <location>
        <begin position="7"/>
        <end position="201"/>
    </location>
</feature>
<keyword evidence="2" id="KW-0378">Hydrolase</keyword>
<dbReference type="InterPro" id="IPR013830">
    <property type="entry name" value="SGNH_hydro"/>
</dbReference>
<evidence type="ECO:0000313" key="6">
    <source>
        <dbReference type="Proteomes" id="UP001499851"/>
    </source>
</evidence>
<dbReference type="Gene3D" id="3.40.50.1110">
    <property type="entry name" value="SGNH hydrolase"/>
    <property type="match status" value="1"/>
</dbReference>
<gene>
    <name evidence="5" type="ORF">GCM10009830_16200</name>
</gene>
<dbReference type="Pfam" id="PF13472">
    <property type="entry name" value="Lipase_GDSL_2"/>
    <property type="match status" value="1"/>
</dbReference>
<evidence type="ECO:0000259" key="4">
    <source>
        <dbReference type="Pfam" id="PF13472"/>
    </source>
</evidence>
<evidence type="ECO:0000313" key="5">
    <source>
        <dbReference type="EMBL" id="GAA1671007.1"/>
    </source>
</evidence>
<evidence type="ECO:0000256" key="3">
    <source>
        <dbReference type="SAM" id="MobiDB-lite"/>
    </source>
</evidence>
<reference evidence="5 6" key="1">
    <citation type="journal article" date="2019" name="Int. J. Syst. Evol. Microbiol.">
        <title>The Global Catalogue of Microorganisms (GCM) 10K type strain sequencing project: providing services to taxonomists for standard genome sequencing and annotation.</title>
        <authorList>
            <consortium name="The Broad Institute Genomics Platform"/>
            <consortium name="The Broad Institute Genome Sequencing Center for Infectious Disease"/>
            <person name="Wu L."/>
            <person name="Ma J."/>
        </authorList>
    </citation>
    <scope>NUCLEOTIDE SEQUENCE [LARGE SCALE GENOMIC DNA]</scope>
    <source>
        <strain evidence="5 6">JCM 16001</strain>
    </source>
</reference>
<dbReference type="InterPro" id="IPR036514">
    <property type="entry name" value="SGNH_hydro_sf"/>
</dbReference>
<dbReference type="CDD" id="cd01821">
    <property type="entry name" value="Rhamnogalacturan_acetylesterase_like"/>
    <property type="match status" value="1"/>
</dbReference>
<sequence>MTIHLAGDSTVAPTDGGATAGRPDLPLLGWGDELQRFTDEPVRNHAKGGATTLSFREEGRWDALAAELAPGDTVVIQFGHNDQKEPETLAADGGYRDRLAVFTAETRAAGARPVLATSVERRMFADGALRRSHGPYPAAVRALGRELGVPVIDLTPFTRWLYTWLGEDRSAALFVHGAAADLGVVVDDKLRNDNTHFTTAGAGAVARFVAEHLHALDGVGDDQEPLGQWLVRP</sequence>